<dbReference type="EMBL" id="JALHLE010000002">
    <property type="protein sequence ID" value="MCJ2177286.1"/>
    <property type="molecule type" value="Genomic_DNA"/>
</dbReference>
<protein>
    <submittedName>
        <fullName evidence="6">GFA family protein</fullName>
    </submittedName>
</protein>
<evidence type="ECO:0000256" key="2">
    <source>
        <dbReference type="ARBA" id="ARBA00022723"/>
    </source>
</evidence>
<feature type="domain" description="CENP-V/GFA" evidence="5">
    <location>
        <begin position="6"/>
        <end position="125"/>
    </location>
</feature>
<comment type="caution">
    <text evidence="6">The sequence shown here is derived from an EMBL/GenBank/DDBJ whole genome shotgun (WGS) entry which is preliminary data.</text>
</comment>
<evidence type="ECO:0000313" key="7">
    <source>
        <dbReference type="Proteomes" id="UP001162880"/>
    </source>
</evidence>
<dbReference type="Proteomes" id="UP001162880">
    <property type="component" value="Unassembled WGS sequence"/>
</dbReference>
<dbReference type="SUPFAM" id="SSF51316">
    <property type="entry name" value="Mss4-like"/>
    <property type="match status" value="1"/>
</dbReference>
<accession>A0ABT0AX89</accession>
<evidence type="ECO:0000256" key="3">
    <source>
        <dbReference type="ARBA" id="ARBA00022833"/>
    </source>
</evidence>
<keyword evidence="4" id="KW-0456">Lyase</keyword>
<dbReference type="Pfam" id="PF04828">
    <property type="entry name" value="GFA"/>
    <property type="match status" value="1"/>
</dbReference>
<dbReference type="InterPro" id="IPR006913">
    <property type="entry name" value="CENP-V/GFA"/>
</dbReference>
<keyword evidence="2" id="KW-0479">Metal-binding</keyword>
<keyword evidence="7" id="KW-1185">Reference proteome</keyword>
<evidence type="ECO:0000313" key="6">
    <source>
        <dbReference type="EMBL" id="MCJ2177286.1"/>
    </source>
</evidence>
<dbReference type="RefSeq" id="WP_243990140.1">
    <property type="nucleotide sequence ID" value="NZ_JALHLE010000002.1"/>
</dbReference>
<dbReference type="PANTHER" id="PTHR33337">
    <property type="entry name" value="GFA DOMAIN-CONTAINING PROTEIN"/>
    <property type="match status" value="1"/>
</dbReference>
<dbReference type="Gene3D" id="3.90.1590.10">
    <property type="entry name" value="glutathione-dependent formaldehyde- activating enzyme (gfa)"/>
    <property type="match status" value="1"/>
</dbReference>
<name>A0ABT0AX89_9SPHN</name>
<organism evidence="6 7">
    <name type="scientific">Novosphingobium album</name>
    <name type="common">ex Hu et al. 2023</name>
    <dbReference type="NCBI Taxonomy" id="2930093"/>
    <lineage>
        <taxon>Bacteria</taxon>
        <taxon>Pseudomonadati</taxon>
        <taxon>Pseudomonadota</taxon>
        <taxon>Alphaproteobacteria</taxon>
        <taxon>Sphingomonadales</taxon>
        <taxon>Sphingomonadaceae</taxon>
        <taxon>Novosphingobium</taxon>
    </lineage>
</organism>
<dbReference type="PANTHER" id="PTHR33337:SF40">
    <property type="entry name" value="CENP-V_GFA DOMAIN-CONTAINING PROTEIN-RELATED"/>
    <property type="match status" value="1"/>
</dbReference>
<evidence type="ECO:0000256" key="1">
    <source>
        <dbReference type="ARBA" id="ARBA00005495"/>
    </source>
</evidence>
<reference evidence="6" key="1">
    <citation type="submission" date="2022-03" db="EMBL/GenBank/DDBJ databases">
        <title>Identification of a novel bacterium isolated from mangrove sediments.</title>
        <authorList>
            <person name="Pan X."/>
        </authorList>
    </citation>
    <scope>NUCLEOTIDE SEQUENCE</scope>
    <source>
        <strain evidence="6">B2580</strain>
    </source>
</reference>
<sequence>MTDQIHEGGCGCGALRYRVEGEPIFVNNCHCNQCQHQTGSTSVVNAFYEGDRIEVLAGSFTEHEVKAGSGGPHVICRCAQCGTAVLSYYPRLGRLGAGLRVGTLDDPSWVRPDAVIFTSEKMPWVALPEGIPAFEKTYAFADVLPPERIARMMALAERRQAGEG</sequence>
<dbReference type="InterPro" id="IPR011057">
    <property type="entry name" value="Mss4-like_sf"/>
</dbReference>
<evidence type="ECO:0000259" key="5">
    <source>
        <dbReference type="PROSITE" id="PS51891"/>
    </source>
</evidence>
<gene>
    <name evidence="6" type="ORF">MTR64_01785</name>
</gene>
<proteinExistence type="inferred from homology"/>
<keyword evidence="3" id="KW-0862">Zinc</keyword>
<dbReference type="PROSITE" id="PS51891">
    <property type="entry name" value="CENP_V_GFA"/>
    <property type="match status" value="1"/>
</dbReference>
<comment type="similarity">
    <text evidence="1">Belongs to the Gfa family.</text>
</comment>
<evidence type="ECO:0000256" key="4">
    <source>
        <dbReference type="ARBA" id="ARBA00023239"/>
    </source>
</evidence>